<dbReference type="PIRSF" id="PIRSF000138">
    <property type="entry name" value="Al-hdrx_acd_dh"/>
    <property type="match status" value="1"/>
</dbReference>
<gene>
    <name evidence="6" type="ORF">P8T11_05710</name>
</gene>
<protein>
    <submittedName>
        <fullName evidence="6">Alpha-hydroxy acid oxidase</fullName>
        <ecNumber evidence="6">1.-.-.-</ecNumber>
    </submittedName>
</protein>
<keyword evidence="7" id="KW-1185">Reference proteome</keyword>
<comment type="similarity">
    <text evidence="3">Belongs to the FMN-dependent alpha-hydroxy acid dehydrogenase family.</text>
</comment>
<dbReference type="InterPro" id="IPR013785">
    <property type="entry name" value="Aldolase_TIM"/>
</dbReference>
<keyword evidence="2 6" id="KW-0560">Oxidoreductase</keyword>
<comment type="cofactor">
    <cofactor evidence="1">
        <name>FMN</name>
        <dbReference type="ChEBI" id="CHEBI:58210"/>
    </cofactor>
</comment>
<feature type="compositionally biased region" description="Low complexity" evidence="4">
    <location>
        <begin position="11"/>
        <end position="21"/>
    </location>
</feature>
<evidence type="ECO:0000313" key="7">
    <source>
        <dbReference type="Proteomes" id="UP001214170"/>
    </source>
</evidence>
<reference evidence="6 7" key="1">
    <citation type="submission" date="2023-03" db="EMBL/GenBank/DDBJ databases">
        <title>Achromobacter spanius LIG8.</title>
        <authorList>
            <person name="Shrestha S."/>
        </authorList>
    </citation>
    <scope>NUCLEOTIDE SEQUENCE [LARGE SCALE GENOMIC DNA]</scope>
    <source>
        <strain evidence="6 7">LIG8</strain>
    </source>
</reference>
<dbReference type="PROSITE" id="PS00557">
    <property type="entry name" value="FMN_HYDROXY_ACID_DH_1"/>
    <property type="match status" value="1"/>
</dbReference>
<proteinExistence type="inferred from homology"/>
<evidence type="ECO:0000256" key="1">
    <source>
        <dbReference type="ARBA" id="ARBA00001917"/>
    </source>
</evidence>
<name>A0ABY8GXZ5_9BURK</name>
<dbReference type="CDD" id="cd02809">
    <property type="entry name" value="alpha_hydroxyacid_oxid_FMN"/>
    <property type="match status" value="1"/>
</dbReference>
<dbReference type="GO" id="GO:0016491">
    <property type="term" value="F:oxidoreductase activity"/>
    <property type="evidence" value="ECO:0007669"/>
    <property type="project" value="UniProtKB-KW"/>
</dbReference>
<evidence type="ECO:0000259" key="5">
    <source>
        <dbReference type="PROSITE" id="PS51349"/>
    </source>
</evidence>
<evidence type="ECO:0000256" key="4">
    <source>
        <dbReference type="SAM" id="MobiDB-lite"/>
    </source>
</evidence>
<sequence length="411" mass="44439">MTSNALPVPTPASTPSTSATTPVPRALARMLSLDDFEAAARKRLPRPIFGYVAGAAEDNQSLHDNRRAFAQYSFAPRVLVDVSRRTQSTEILGRRYASPFGIAPMGISALSAYRGDVILARAAREQGIPAILSGTSLIPLEDVLREAPGTWFQAYLPGDPTKIDALVDRARRAGYETLVLTVDIPVSANRENNVRTGFSTPLKPSLRLAWDGLTRPRWLASTFLRTLLAHGMPHFENSFATRGAPIVSASVLRDFTARDHLNWEHVARIRRQWPGTLIIKGILHPQDAALARQHGADGVIVSNHGGRQLDGAISPLRALPRVVDAAGSMTVMMDSGVRRGGDVLKALALGARFVFVGRPFNYAAAVGGQAGVAHAIHLLRAEVDRNMAMLGINSVREMNADLLWRDGPGGH</sequence>
<evidence type="ECO:0000256" key="2">
    <source>
        <dbReference type="ARBA" id="ARBA00023002"/>
    </source>
</evidence>
<organism evidence="6 7">
    <name type="scientific">Achromobacter spanius</name>
    <dbReference type="NCBI Taxonomy" id="217203"/>
    <lineage>
        <taxon>Bacteria</taxon>
        <taxon>Pseudomonadati</taxon>
        <taxon>Pseudomonadota</taxon>
        <taxon>Betaproteobacteria</taxon>
        <taxon>Burkholderiales</taxon>
        <taxon>Alcaligenaceae</taxon>
        <taxon>Achromobacter</taxon>
    </lineage>
</organism>
<evidence type="ECO:0000256" key="3">
    <source>
        <dbReference type="ARBA" id="ARBA00024042"/>
    </source>
</evidence>
<dbReference type="Gene3D" id="3.20.20.70">
    <property type="entry name" value="Aldolase class I"/>
    <property type="match status" value="1"/>
</dbReference>
<feature type="region of interest" description="Disordered" evidence="4">
    <location>
        <begin position="1"/>
        <end position="21"/>
    </location>
</feature>
<dbReference type="InterPro" id="IPR000262">
    <property type="entry name" value="FMN-dep_DH"/>
</dbReference>
<dbReference type="PANTHER" id="PTHR10578">
    <property type="entry name" value="S -2-HYDROXY-ACID OXIDASE-RELATED"/>
    <property type="match status" value="1"/>
</dbReference>
<dbReference type="Proteomes" id="UP001214170">
    <property type="component" value="Chromosome"/>
</dbReference>
<dbReference type="InterPro" id="IPR008259">
    <property type="entry name" value="FMN_hydac_DH_AS"/>
</dbReference>
<dbReference type="RefSeq" id="WP_268077846.1">
    <property type="nucleotide sequence ID" value="NZ_CP106885.1"/>
</dbReference>
<dbReference type="InterPro" id="IPR012133">
    <property type="entry name" value="Alpha-hydoxy_acid_DH_FMN"/>
</dbReference>
<accession>A0ABY8GXZ5</accession>
<dbReference type="PANTHER" id="PTHR10578:SF143">
    <property type="entry name" value="FMN-DEPENDENT ALPHA-HYDROXY ACID DEHYDROGENASE PB1A11.03"/>
    <property type="match status" value="1"/>
</dbReference>
<evidence type="ECO:0000313" key="6">
    <source>
        <dbReference type="EMBL" id="WFP09378.1"/>
    </source>
</evidence>
<dbReference type="SUPFAM" id="SSF51395">
    <property type="entry name" value="FMN-linked oxidoreductases"/>
    <property type="match status" value="1"/>
</dbReference>
<dbReference type="EC" id="1.-.-.-" evidence="6"/>
<dbReference type="Pfam" id="PF01070">
    <property type="entry name" value="FMN_dh"/>
    <property type="match status" value="1"/>
</dbReference>
<feature type="domain" description="FMN hydroxy acid dehydrogenase" evidence="5">
    <location>
        <begin position="25"/>
        <end position="408"/>
    </location>
</feature>
<dbReference type="EMBL" id="CP121261">
    <property type="protein sequence ID" value="WFP09378.1"/>
    <property type="molecule type" value="Genomic_DNA"/>
</dbReference>
<dbReference type="PROSITE" id="PS51349">
    <property type="entry name" value="FMN_HYDROXY_ACID_DH_2"/>
    <property type="match status" value="1"/>
</dbReference>
<dbReference type="InterPro" id="IPR037396">
    <property type="entry name" value="FMN_HAD"/>
</dbReference>